<accession>A0ABV9F4I5</accession>
<feature type="transmembrane region" description="Helical" evidence="2">
    <location>
        <begin position="12"/>
        <end position="33"/>
    </location>
</feature>
<dbReference type="InterPro" id="IPR004155">
    <property type="entry name" value="PBS_lyase_HEAT"/>
</dbReference>
<dbReference type="InterPro" id="IPR016024">
    <property type="entry name" value="ARM-type_fold"/>
</dbReference>
<evidence type="ECO:0000256" key="2">
    <source>
        <dbReference type="SAM" id="Phobius"/>
    </source>
</evidence>
<organism evidence="3 4">
    <name type="scientific">Sphingobium tyrosinilyticum</name>
    <dbReference type="NCBI Taxonomy" id="2715436"/>
    <lineage>
        <taxon>Bacteria</taxon>
        <taxon>Pseudomonadati</taxon>
        <taxon>Pseudomonadota</taxon>
        <taxon>Alphaproteobacteria</taxon>
        <taxon>Sphingomonadales</taxon>
        <taxon>Sphingomonadaceae</taxon>
        <taxon>Sphingobium</taxon>
    </lineage>
</organism>
<proteinExistence type="predicted"/>
<comment type="caution">
    <text evidence="3">The sequence shown here is derived from an EMBL/GenBank/DDBJ whole genome shotgun (WGS) entry which is preliminary data.</text>
</comment>
<dbReference type="Pfam" id="PF13646">
    <property type="entry name" value="HEAT_2"/>
    <property type="match status" value="1"/>
</dbReference>
<dbReference type="RefSeq" id="WP_380806899.1">
    <property type="nucleotide sequence ID" value="NZ_JBHSFZ010000064.1"/>
</dbReference>
<keyword evidence="2" id="KW-0812">Transmembrane</keyword>
<dbReference type="SMART" id="SM00567">
    <property type="entry name" value="EZ_HEAT"/>
    <property type="match status" value="3"/>
</dbReference>
<keyword evidence="2" id="KW-0472">Membrane</keyword>
<feature type="region of interest" description="Disordered" evidence="1">
    <location>
        <begin position="278"/>
        <end position="297"/>
    </location>
</feature>
<keyword evidence="4" id="KW-1185">Reference proteome</keyword>
<keyword evidence="2" id="KW-1133">Transmembrane helix</keyword>
<reference evidence="4" key="1">
    <citation type="journal article" date="2019" name="Int. J. Syst. Evol. Microbiol.">
        <title>The Global Catalogue of Microorganisms (GCM) 10K type strain sequencing project: providing services to taxonomists for standard genome sequencing and annotation.</title>
        <authorList>
            <consortium name="The Broad Institute Genomics Platform"/>
            <consortium name="The Broad Institute Genome Sequencing Center for Infectious Disease"/>
            <person name="Wu L."/>
            <person name="Ma J."/>
        </authorList>
    </citation>
    <scope>NUCLEOTIDE SEQUENCE [LARGE SCALE GENOMIC DNA]</scope>
    <source>
        <strain evidence="4">NBRC 103632</strain>
    </source>
</reference>
<sequence length="297" mass="31968">MPGIAVADDVARIAILISVYGALAMAGLLLFLVMRRDRKERAATVTAELTRALTREIMGAGENVAASPAFRQARPAERLAAISHLVQLLRGEDRDRLVALTEEQGLLKDALRRARRSQQRQQIDALRLLGGIGGDQAVTTLDAVLREDPRLDTRLEAASLLARLDALPQPDELIEHLALRSARITPLHRTLFRLIASRHPAELFALARSEDLPPAVRALVIDALGWTEDFSALPLLAAAASDPHAPVRLAALDSATKLGHPGSAGWIMPLLRDPVPRSAPARSAPAKSCASAMAYPP</sequence>
<evidence type="ECO:0000256" key="1">
    <source>
        <dbReference type="SAM" id="MobiDB-lite"/>
    </source>
</evidence>
<evidence type="ECO:0000313" key="3">
    <source>
        <dbReference type="EMBL" id="MFC4596089.1"/>
    </source>
</evidence>
<dbReference type="Proteomes" id="UP001595957">
    <property type="component" value="Unassembled WGS sequence"/>
</dbReference>
<evidence type="ECO:0000313" key="4">
    <source>
        <dbReference type="Proteomes" id="UP001595957"/>
    </source>
</evidence>
<name>A0ABV9F4I5_9SPHN</name>
<gene>
    <name evidence="3" type="ORF">ACFO3E_18220</name>
</gene>
<dbReference type="SUPFAM" id="SSF48371">
    <property type="entry name" value="ARM repeat"/>
    <property type="match status" value="1"/>
</dbReference>
<dbReference type="EMBL" id="JBHSFZ010000064">
    <property type="protein sequence ID" value="MFC4596089.1"/>
    <property type="molecule type" value="Genomic_DNA"/>
</dbReference>
<dbReference type="Gene3D" id="1.25.10.10">
    <property type="entry name" value="Leucine-rich Repeat Variant"/>
    <property type="match status" value="1"/>
</dbReference>
<protein>
    <submittedName>
        <fullName evidence="3">HEAT repeat domain-containing protein</fullName>
    </submittedName>
</protein>
<dbReference type="InterPro" id="IPR011989">
    <property type="entry name" value="ARM-like"/>
</dbReference>